<dbReference type="Proteomes" id="UP000219338">
    <property type="component" value="Unassembled WGS sequence"/>
</dbReference>
<organism evidence="2 3">
    <name type="scientific">Armillaria ostoyae</name>
    <name type="common">Armillaria root rot fungus</name>
    <dbReference type="NCBI Taxonomy" id="47428"/>
    <lineage>
        <taxon>Eukaryota</taxon>
        <taxon>Fungi</taxon>
        <taxon>Dikarya</taxon>
        <taxon>Basidiomycota</taxon>
        <taxon>Agaricomycotina</taxon>
        <taxon>Agaricomycetes</taxon>
        <taxon>Agaricomycetidae</taxon>
        <taxon>Agaricales</taxon>
        <taxon>Marasmiineae</taxon>
        <taxon>Physalacriaceae</taxon>
        <taxon>Armillaria</taxon>
    </lineage>
</organism>
<dbReference type="AlphaFoldDB" id="A0A284R2Y7"/>
<evidence type="ECO:0000256" key="1">
    <source>
        <dbReference type="SAM" id="Phobius"/>
    </source>
</evidence>
<protein>
    <submittedName>
        <fullName evidence="2">Uncharacterized protein</fullName>
    </submittedName>
</protein>
<evidence type="ECO:0000313" key="3">
    <source>
        <dbReference type="Proteomes" id="UP000219338"/>
    </source>
</evidence>
<keyword evidence="1" id="KW-0472">Membrane</keyword>
<keyword evidence="1" id="KW-0812">Transmembrane</keyword>
<name>A0A284R2Y7_ARMOS</name>
<dbReference type="EMBL" id="FUEG01000004">
    <property type="protein sequence ID" value="SJL03097.1"/>
    <property type="molecule type" value="Genomic_DNA"/>
</dbReference>
<gene>
    <name evidence="2" type="ORF">ARMOST_06443</name>
</gene>
<evidence type="ECO:0000313" key="2">
    <source>
        <dbReference type="EMBL" id="SJL03097.1"/>
    </source>
</evidence>
<proteinExistence type="predicted"/>
<reference evidence="3" key="1">
    <citation type="journal article" date="2017" name="Nat. Ecol. Evol.">
        <title>Genome expansion and lineage-specific genetic innovations in the forest pathogenic fungi Armillaria.</title>
        <authorList>
            <person name="Sipos G."/>
            <person name="Prasanna A.N."/>
            <person name="Walter M.C."/>
            <person name="O'Connor E."/>
            <person name="Balint B."/>
            <person name="Krizsan K."/>
            <person name="Kiss B."/>
            <person name="Hess J."/>
            <person name="Varga T."/>
            <person name="Slot J."/>
            <person name="Riley R."/>
            <person name="Boka B."/>
            <person name="Rigling D."/>
            <person name="Barry K."/>
            <person name="Lee J."/>
            <person name="Mihaltcheva S."/>
            <person name="LaButti K."/>
            <person name="Lipzen A."/>
            <person name="Waldron R."/>
            <person name="Moloney N.M."/>
            <person name="Sperisen C."/>
            <person name="Kredics L."/>
            <person name="Vagvoelgyi C."/>
            <person name="Patrignani A."/>
            <person name="Fitzpatrick D."/>
            <person name="Nagy I."/>
            <person name="Doyle S."/>
            <person name="Anderson J.B."/>
            <person name="Grigoriev I.V."/>
            <person name="Gueldener U."/>
            <person name="Muensterkoetter M."/>
            <person name="Nagy L.G."/>
        </authorList>
    </citation>
    <scope>NUCLEOTIDE SEQUENCE [LARGE SCALE GENOMIC DNA]</scope>
    <source>
        <strain evidence="3">C18/9</strain>
    </source>
</reference>
<keyword evidence="3" id="KW-1185">Reference proteome</keyword>
<sequence>MPFLAAQAYVFRNILFVPRDCLGGGIFIYAQLGYALLACLRRRGIRRLGGNCLKLKTSQFHVQYSSSLILSICLQHYEDNGCRKFPWFNVRGSDGMIGPCDARLYGAVIRKSSHIALVLDMERSYVECSCVRLSRFKISFDLPDLKGTMNVPHVTDQALWLLLKVYH</sequence>
<accession>A0A284R2Y7</accession>
<feature type="transmembrane region" description="Helical" evidence="1">
    <location>
        <begin position="22"/>
        <end position="40"/>
    </location>
</feature>
<keyword evidence="1" id="KW-1133">Transmembrane helix</keyword>